<dbReference type="AlphaFoldDB" id="A0A0F5FE83"/>
<dbReference type="EMBL" id="JZEX01000170">
    <property type="protein sequence ID" value="KKB07219.1"/>
    <property type="molecule type" value="Genomic_DNA"/>
</dbReference>
<organism evidence="1 2">
    <name type="scientific">Devosia geojensis</name>
    <dbReference type="NCBI Taxonomy" id="443610"/>
    <lineage>
        <taxon>Bacteria</taxon>
        <taxon>Pseudomonadati</taxon>
        <taxon>Pseudomonadota</taxon>
        <taxon>Alphaproteobacteria</taxon>
        <taxon>Hyphomicrobiales</taxon>
        <taxon>Devosiaceae</taxon>
        <taxon>Devosia</taxon>
    </lineage>
</organism>
<keyword evidence="2" id="KW-1185">Reference proteome</keyword>
<sequence length="131" mass="14073">MLALPGALAEESVDHPVFNGIAFSQAPEAGSGVCFGPDAAEAMSCAQDKCMAESGLGPEDCGVNLWCWPHGWVADVFMQHQEGPHWHSLICNANSRKELDLLVEAKCAADYLIECAPVRVWDMEGNEIAGQ</sequence>
<comment type="caution">
    <text evidence="1">The sequence shown here is derived from an EMBL/GenBank/DDBJ whole genome shotgun (WGS) entry which is preliminary data.</text>
</comment>
<gene>
    <name evidence="1" type="ORF">VE25_18955</name>
</gene>
<evidence type="ECO:0000313" key="2">
    <source>
        <dbReference type="Proteomes" id="UP000033632"/>
    </source>
</evidence>
<name>A0A0F5FE83_9HYPH</name>
<proteinExistence type="predicted"/>
<dbReference type="Proteomes" id="UP000033632">
    <property type="component" value="Unassembled WGS sequence"/>
</dbReference>
<reference evidence="1 2" key="1">
    <citation type="submission" date="2015-03" db="EMBL/GenBank/DDBJ databases">
        <authorList>
            <person name="Hassan Y.I."/>
            <person name="Lepp D."/>
            <person name="Li X.-Z."/>
            <person name="Zhou T."/>
        </authorList>
    </citation>
    <scope>NUCLEOTIDE SEQUENCE [LARGE SCALE GENOMIC DNA]</scope>
    <source>
        <strain evidence="1 2">BD-c194</strain>
    </source>
</reference>
<accession>A0A0F5FE83</accession>
<evidence type="ECO:0000313" key="1">
    <source>
        <dbReference type="EMBL" id="KKB07219.1"/>
    </source>
</evidence>
<protein>
    <submittedName>
        <fullName evidence="1">Uncharacterized protein</fullName>
    </submittedName>
</protein>
<dbReference type="PATRIC" id="fig|443610.3.peg.2101"/>